<evidence type="ECO:0000256" key="6">
    <source>
        <dbReference type="ARBA" id="ARBA00022741"/>
    </source>
</evidence>
<evidence type="ECO:0000313" key="14">
    <source>
        <dbReference type="Proteomes" id="UP000738826"/>
    </source>
</evidence>
<feature type="domain" description="B3/B4 tRNA-binding" evidence="11">
    <location>
        <begin position="94"/>
        <end position="253"/>
    </location>
</feature>
<accession>A0A8J7YWH1</accession>
<dbReference type="GO" id="GO:0004826">
    <property type="term" value="F:phenylalanine-tRNA ligase activity"/>
    <property type="evidence" value="ECO:0007669"/>
    <property type="project" value="UniProtKB-EC"/>
</dbReference>
<keyword evidence="10" id="KW-0030">Aminoacyl-tRNA synthetase</keyword>
<name>A0A8J7YWH1_9ARCH</name>
<keyword evidence="3" id="KW-0963">Cytoplasm</keyword>
<evidence type="ECO:0000259" key="11">
    <source>
        <dbReference type="SMART" id="SM00873"/>
    </source>
</evidence>
<dbReference type="Gene3D" id="3.30.56.10">
    <property type="match status" value="1"/>
</dbReference>
<keyword evidence="4 13" id="KW-0436">Ligase</keyword>
<dbReference type="GO" id="GO:0003723">
    <property type="term" value="F:RNA binding"/>
    <property type="evidence" value="ECO:0007669"/>
    <property type="project" value="InterPro"/>
</dbReference>
<dbReference type="InterPro" id="IPR009061">
    <property type="entry name" value="DNA-bd_dom_put_sf"/>
</dbReference>
<comment type="similarity">
    <text evidence="2">Belongs to the phenylalanyl-tRNA synthetase beta subunit family. Type 2 subfamily.</text>
</comment>
<dbReference type="InterPro" id="IPR045060">
    <property type="entry name" value="Phe-tRNA-ligase_IIc_bsu"/>
</dbReference>
<evidence type="ECO:0000313" key="13">
    <source>
        <dbReference type="EMBL" id="NCS91959.1"/>
    </source>
</evidence>
<dbReference type="PANTHER" id="PTHR10947:SF0">
    <property type="entry name" value="PHENYLALANINE--TRNA LIGASE BETA SUBUNIT"/>
    <property type="match status" value="1"/>
</dbReference>
<dbReference type="InterPro" id="IPR004531">
    <property type="entry name" value="Phe-tRNA-synth_IIc_bsu_arc_euk"/>
</dbReference>
<dbReference type="SMART" id="SM00873">
    <property type="entry name" value="B3_4"/>
    <property type="match status" value="1"/>
</dbReference>
<evidence type="ECO:0000256" key="10">
    <source>
        <dbReference type="ARBA" id="ARBA00023146"/>
    </source>
</evidence>
<keyword evidence="6" id="KW-0547">Nucleotide-binding</keyword>
<evidence type="ECO:0000313" key="12">
    <source>
        <dbReference type="EMBL" id="NCN65384.1"/>
    </source>
</evidence>
<evidence type="ECO:0000256" key="1">
    <source>
        <dbReference type="ARBA" id="ARBA00004496"/>
    </source>
</evidence>
<dbReference type="GO" id="GO:0009328">
    <property type="term" value="C:phenylalanine-tRNA ligase complex"/>
    <property type="evidence" value="ECO:0007669"/>
    <property type="project" value="TreeGrafter"/>
</dbReference>
<keyword evidence="5" id="KW-0479">Metal-binding</keyword>
<dbReference type="EC" id="6.1.1.20" evidence="13"/>
<evidence type="ECO:0000256" key="3">
    <source>
        <dbReference type="ARBA" id="ARBA00022490"/>
    </source>
</evidence>
<evidence type="ECO:0000256" key="5">
    <source>
        <dbReference type="ARBA" id="ARBA00022723"/>
    </source>
</evidence>
<organism evidence="13 14">
    <name type="scientific">Candidatus Altarchaeum hamiconexum</name>
    <dbReference type="NCBI Taxonomy" id="1803513"/>
    <lineage>
        <taxon>Archaea</taxon>
        <taxon>Candidatus Altarchaeota</taxon>
        <taxon>Candidatus Altiarchaeia</taxon>
        <taxon>Candidatus Altarchaeales</taxon>
        <taxon>Candidatus Altarchaeaceae</taxon>
        <taxon>Candidatus Altarchaeum</taxon>
    </lineage>
</organism>
<dbReference type="InterPro" id="IPR005146">
    <property type="entry name" value="B3/B4_tRNA-bd"/>
</dbReference>
<sequence length="268" mass="30329">MPTVEFNTNELTELTGVSDLNFLRERIPMLGVDMECLDRDKATIEIFPNRPDMLSVEGFARALGNFLGINKSVKQYTVNETKGEIFVDASVRKSRPFISSAIVKNLNITDARLKSLMNIQEKLHITHGRNRKKVAIGIHNLDVIKFPVIYKGVRPKDYKFIPLNFEISMDLDEILRKHPKGIDYGKIMNNFDRLPLIVDADNDVISMPPIINADRTRVTEATKNLFVEVTGTNEYAVEKALAIIVCSLADMGGEIYNVHMHNVIEKVI</sequence>
<proteinExistence type="inferred from homology"/>
<dbReference type="GO" id="GO:0005524">
    <property type="term" value="F:ATP binding"/>
    <property type="evidence" value="ECO:0007669"/>
    <property type="project" value="UniProtKB-KW"/>
</dbReference>
<comment type="subcellular location">
    <subcellularLocation>
        <location evidence="1">Cytoplasm</location>
    </subcellularLocation>
</comment>
<dbReference type="GO" id="GO:0006432">
    <property type="term" value="P:phenylalanyl-tRNA aminoacylation"/>
    <property type="evidence" value="ECO:0007669"/>
    <property type="project" value="InterPro"/>
</dbReference>
<dbReference type="Gene3D" id="3.50.40.10">
    <property type="entry name" value="Phenylalanyl-trna Synthetase, Chain B, domain 3"/>
    <property type="match status" value="1"/>
</dbReference>
<keyword evidence="9" id="KW-0648">Protein biosynthesis</keyword>
<keyword evidence="7" id="KW-0067">ATP-binding</keyword>
<protein>
    <submittedName>
        <fullName evidence="13">Phenylalanine--tRNA ligase subunit beta</fullName>
        <ecNumber evidence="13">6.1.1.20</ecNumber>
    </submittedName>
</protein>
<dbReference type="Proteomes" id="UP000738826">
    <property type="component" value="Unassembled WGS sequence"/>
</dbReference>
<comment type="caution">
    <text evidence="13">The sequence shown here is derived from an EMBL/GenBank/DDBJ whole genome shotgun (WGS) entry which is preliminary data.</text>
</comment>
<dbReference type="SUPFAM" id="SSF46955">
    <property type="entry name" value="Putative DNA-binding domain"/>
    <property type="match status" value="1"/>
</dbReference>
<dbReference type="PANTHER" id="PTHR10947">
    <property type="entry name" value="PHENYLALANYL-TRNA SYNTHETASE BETA CHAIN AND LEUCINE-RICH REPEAT-CONTAINING PROTEIN 47"/>
    <property type="match status" value="1"/>
</dbReference>
<dbReference type="Proteomes" id="UP000768163">
    <property type="component" value="Unassembled WGS sequence"/>
</dbReference>
<keyword evidence="8" id="KW-0460">Magnesium</keyword>
<dbReference type="EMBL" id="JAACQH010000139">
    <property type="protein sequence ID" value="NCS91959.1"/>
    <property type="molecule type" value="Genomic_DNA"/>
</dbReference>
<evidence type="ECO:0000256" key="8">
    <source>
        <dbReference type="ARBA" id="ARBA00022842"/>
    </source>
</evidence>
<evidence type="ECO:0000256" key="9">
    <source>
        <dbReference type="ARBA" id="ARBA00022917"/>
    </source>
</evidence>
<evidence type="ECO:0000256" key="7">
    <source>
        <dbReference type="ARBA" id="ARBA00022840"/>
    </source>
</evidence>
<dbReference type="FunFam" id="3.50.40.10:FF:000003">
    <property type="entry name" value="Phenylalanine--tRNA ligase beta subunit"/>
    <property type="match status" value="1"/>
</dbReference>
<dbReference type="NCBIfam" id="TIGR00471">
    <property type="entry name" value="pheT_arch"/>
    <property type="match status" value="1"/>
</dbReference>
<dbReference type="GO" id="GO:0046872">
    <property type="term" value="F:metal ion binding"/>
    <property type="evidence" value="ECO:0007669"/>
    <property type="project" value="UniProtKB-KW"/>
</dbReference>
<dbReference type="InterPro" id="IPR020825">
    <property type="entry name" value="Phe-tRNA_synthase-like_B3/B4"/>
</dbReference>
<dbReference type="AlphaFoldDB" id="A0A8J7YWH1"/>
<dbReference type="Pfam" id="PF03483">
    <property type="entry name" value="B3_4"/>
    <property type="match status" value="1"/>
</dbReference>
<evidence type="ECO:0000256" key="2">
    <source>
        <dbReference type="ARBA" id="ARBA00007438"/>
    </source>
</evidence>
<evidence type="ECO:0000256" key="4">
    <source>
        <dbReference type="ARBA" id="ARBA00022598"/>
    </source>
</evidence>
<dbReference type="EMBL" id="JAACVF010000134">
    <property type="protein sequence ID" value="NCN65384.1"/>
    <property type="molecule type" value="Genomic_DNA"/>
</dbReference>
<reference evidence="13" key="1">
    <citation type="submission" date="2019-11" db="EMBL/GenBank/DDBJ databases">
        <title>Lipid analysis of CO2-rich subsurface aquifers suggests an autotrophy-based deep biosphere with lysolipids enriched in CPR bacteria.</title>
        <authorList>
            <person name="Probst A.J."/>
            <person name="Elling F.J."/>
            <person name="Castelle C.J."/>
            <person name="Zhu Q."/>
            <person name="Elvert M."/>
            <person name="Birarda G."/>
            <person name="Holman H.-Y."/>
            <person name="Lane K.R."/>
            <person name="Ladd B."/>
            <person name="Ryan M.C."/>
            <person name="Woyke T."/>
            <person name="Hinrichs K.-U."/>
            <person name="Banfield J.F."/>
        </authorList>
    </citation>
    <scope>NUCLEOTIDE SEQUENCE</scope>
    <source>
        <strain evidence="12">CG_2015-01_33_1645</strain>
        <strain evidence="13">CG_2015-04_33_537</strain>
    </source>
</reference>
<gene>
    <name evidence="13" type="primary">pheT</name>
    <name evidence="13" type="ORF">GW779_06150</name>
    <name evidence="12" type="ORF">GW910_04920</name>
</gene>